<feature type="domain" description="UspA" evidence="2">
    <location>
        <begin position="8"/>
        <end position="141"/>
    </location>
</feature>
<dbReference type="RefSeq" id="WP_092631229.1">
    <property type="nucleotide sequence ID" value="NZ_FNFM01000012.1"/>
</dbReference>
<keyword evidence="4" id="KW-1185">Reference proteome</keyword>
<dbReference type="EMBL" id="FNFM01000012">
    <property type="protein sequence ID" value="SDK75819.1"/>
    <property type="molecule type" value="Genomic_DNA"/>
</dbReference>
<dbReference type="Gene3D" id="3.40.50.620">
    <property type="entry name" value="HUPs"/>
    <property type="match status" value="1"/>
</dbReference>
<comment type="similarity">
    <text evidence="1">Belongs to the universal stress protein A family.</text>
</comment>
<proteinExistence type="inferred from homology"/>
<sequence>MTSPHTYTVVVGVDGSEPSKAALRWAVRHANKFGGRIKAVQTWDVPTSYDWSMPGLQNLGEETEKSLAETVREVAGDSTAPIDRSVSRGHPTRALLDVAHESGAELIVVGNRGHGGFASVLLGSVSQHLVNHADRPVVVVR</sequence>
<dbReference type="CDD" id="cd00293">
    <property type="entry name" value="USP-like"/>
    <property type="match status" value="1"/>
</dbReference>
<dbReference type="AlphaFoldDB" id="A0A1G9EI52"/>
<evidence type="ECO:0000259" key="2">
    <source>
        <dbReference type="Pfam" id="PF00582"/>
    </source>
</evidence>
<name>A0A1G9EI52_ACTMZ</name>
<dbReference type="OrthoDB" id="5244367at2"/>
<dbReference type="PANTHER" id="PTHR43010:SF1">
    <property type="entry name" value="USPA DOMAIN-CONTAINING PROTEIN"/>
    <property type="match status" value="1"/>
</dbReference>
<evidence type="ECO:0000256" key="1">
    <source>
        <dbReference type="ARBA" id="ARBA00008791"/>
    </source>
</evidence>
<organism evidence="3 4">
    <name type="scientific">Actinopolyspora mzabensis</name>
    <dbReference type="NCBI Taxonomy" id="995066"/>
    <lineage>
        <taxon>Bacteria</taxon>
        <taxon>Bacillati</taxon>
        <taxon>Actinomycetota</taxon>
        <taxon>Actinomycetes</taxon>
        <taxon>Actinopolysporales</taxon>
        <taxon>Actinopolysporaceae</taxon>
        <taxon>Actinopolyspora</taxon>
    </lineage>
</organism>
<protein>
    <submittedName>
        <fullName evidence="3">Nucleotide-binding universal stress protein, UspA family</fullName>
    </submittedName>
</protein>
<dbReference type="InterPro" id="IPR006015">
    <property type="entry name" value="Universal_stress_UspA"/>
</dbReference>
<accession>A0A1G9EI52</accession>
<evidence type="ECO:0000313" key="4">
    <source>
        <dbReference type="Proteomes" id="UP000199213"/>
    </source>
</evidence>
<evidence type="ECO:0000313" key="3">
    <source>
        <dbReference type="EMBL" id="SDK75819.1"/>
    </source>
</evidence>
<reference evidence="4" key="1">
    <citation type="submission" date="2016-10" db="EMBL/GenBank/DDBJ databases">
        <authorList>
            <person name="Varghese N."/>
            <person name="Submissions S."/>
        </authorList>
    </citation>
    <scope>NUCLEOTIDE SEQUENCE [LARGE SCALE GENOMIC DNA]</scope>
    <source>
        <strain evidence="4">DSM 45460</strain>
    </source>
</reference>
<dbReference type="PANTHER" id="PTHR43010">
    <property type="entry name" value="UNIVERSAL STRESS PROTEIN SLR1230"/>
    <property type="match status" value="1"/>
</dbReference>
<dbReference type="Proteomes" id="UP000199213">
    <property type="component" value="Unassembled WGS sequence"/>
</dbReference>
<dbReference type="InterPro" id="IPR014729">
    <property type="entry name" value="Rossmann-like_a/b/a_fold"/>
</dbReference>
<gene>
    <name evidence="3" type="ORF">SAMN04487820_11269</name>
</gene>
<dbReference type="PRINTS" id="PR01438">
    <property type="entry name" value="UNVRSLSTRESS"/>
</dbReference>
<dbReference type="SUPFAM" id="SSF52402">
    <property type="entry name" value="Adenine nucleotide alpha hydrolases-like"/>
    <property type="match status" value="1"/>
</dbReference>
<dbReference type="InterPro" id="IPR051688">
    <property type="entry name" value="USP_A"/>
</dbReference>
<dbReference type="InterPro" id="IPR006016">
    <property type="entry name" value="UspA"/>
</dbReference>
<dbReference type="Pfam" id="PF00582">
    <property type="entry name" value="Usp"/>
    <property type="match status" value="1"/>
</dbReference>